<dbReference type="Proteomes" id="UP001218218">
    <property type="component" value="Unassembled WGS sequence"/>
</dbReference>
<comment type="caution">
    <text evidence="1">The sequence shown here is derived from an EMBL/GenBank/DDBJ whole genome shotgun (WGS) entry which is preliminary data.</text>
</comment>
<keyword evidence="2" id="KW-1185">Reference proteome</keyword>
<protein>
    <recommendedName>
        <fullName evidence="3">Reverse transcriptase</fullName>
    </recommendedName>
</protein>
<dbReference type="AlphaFoldDB" id="A0AAD6YWX8"/>
<feature type="non-terminal residue" evidence="1">
    <location>
        <position position="1"/>
    </location>
</feature>
<evidence type="ECO:0000313" key="2">
    <source>
        <dbReference type="Proteomes" id="UP001218218"/>
    </source>
</evidence>
<organism evidence="1 2">
    <name type="scientific">Mycena albidolilacea</name>
    <dbReference type="NCBI Taxonomy" id="1033008"/>
    <lineage>
        <taxon>Eukaryota</taxon>
        <taxon>Fungi</taxon>
        <taxon>Dikarya</taxon>
        <taxon>Basidiomycota</taxon>
        <taxon>Agaricomycotina</taxon>
        <taxon>Agaricomycetes</taxon>
        <taxon>Agaricomycetidae</taxon>
        <taxon>Agaricales</taxon>
        <taxon>Marasmiineae</taxon>
        <taxon>Mycenaceae</taxon>
        <taxon>Mycena</taxon>
    </lineage>
</organism>
<feature type="non-terminal residue" evidence="1">
    <location>
        <position position="125"/>
    </location>
</feature>
<name>A0AAD6YWX8_9AGAR</name>
<sequence length="125" mass="14283">PVPVELTGDLTVDSVTNIRKALRGACEKWLGDLTSQYSSRLPLIHGRLERHEDGNFVQMPVKLRHYLRVPVPAHRKALTRLYLSAHRLSVERLCRFCLSAVETKSHTLLGCMAKPELVLLRRDFL</sequence>
<evidence type="ECO:0000313" key="1">
    <source>
        <dbReference type="EMBL" id="KAJ7300902.1"/>
    </source>
</evidence>
<accession>A0AAD6YWX8</accession>
<evidence type="ECO:0008006" key="3">
    <source>
        <dbReference type="Google" id="ProtNLM"/>
    </source>
</evidence>
<dbReference type="EMBL" id="JARIHO010000149">
    <property type="protein sequence ID" value="KAJ7300902.1"/>
    <property type="molecule type" value="Genomic_DNA"/>
</dbReference>
<reference evidence="1" key="1">
    <citation type="submission" date="2023-03" db="EMBL/GenBank/DDBJ databases">
        <title>Massive genome expansion in bonnet fungi (Mycena s.s.) driven by repeated elements and novel gene families across ecological guilds.</title>
        <authorList>
            <consortium name="Lawrence Berkeley National Laboratory"/>
            <person name="Harder C.B."/>
            <person name="Miyauchi S."/>
            <person name="Viragh M."/>
            <person name="Kuo A."/>
            <person name="Thoen E."/>
            <person name="Andreopoulos B."/>
            <person name="Lu D."/>
            <person name="Skrede I."/>
            <person name="Drula E."/>
            <person name="Henrissat B."/>
            <person name="Morin E."/>
            <person name="Kohler A."/>
            <person name="Barry K."/>
            <person name="LaButti K."/>
            <person name="Morin E."/>
            <person name="Salamov A."/>
            <person name="Lipzen A."/>
            <person name="Mereny Z."/>
            <person name="Hegedus B."/>
            <person name="Baldrian P."/>
            <person name="Stursova M."/>
            <person name="Weitz H."/>
            <person name="Taylor A."/>
            <person name="Grigoriev I.V."/>
            <person name="Nagy L.G."/>
            <person name="Martin F."/>
            <person name="Kauserud H."/>
        </authorList>
    </citation>
    <scope>NUCLEOTIDE SEQUENCE</scope>
    <source>
        <strain evidence="1">CBHHK002</strain>
    </source>
</reference>
<gene>
    <name evidence="1" type="ORF">DFH08DRAFT_626633</name>
</gene>
<proteinExistence type="predicted"/>